<dbReference type="PANTHER" id="PTHR19367:SF18">
    <property type="entry name" value="T CELL RECEPTOR ALPHA VARIABLE 16"/>
    <property type="match status" value="1"/>
</dbReference>
<evidence type="ECO:0000313" key="8">
    <source>
        <dbReference type="Proteomes" id="UP000314986"/>
    </source>
</evidence>
<dbReference type="AlphaFoldDB" id="A0A4W3GJS7"/>
<dbReference type="GeneTree" id="ENSGT01030000234557"/>
<accession>A0A4W3GJS7</accession>
<keyword evidence="8" id="KW-1185">Reference proteome</keyword>
<feature type="domain" description="Ig-like" evidence="6">
    <location>
        <begin position="7"/>
        <end position="117"/>
    </location>
</feature>
<proteinExistence type="predicted"/>
<dbReference type="Pfam" id="PF07686">
    <property type="entry name" value="V-set"/>
    <property type="match status" value="1"/>
</dbReference>
<evidence type="ECO:0000256" key="3">
    <source>
        <dbReference type="ARBA" id="ARBA00023170"/>
    </source>
</evidence>
<organism evidence="7 8">
    <name type="scientific">Callorhinchus milii</name>
    <name type="common">Ghost shark</name>
    <dbReference type="NCBI Taxonomy" id="7868"/>
    <lineage>
        <taxon>Eukaryota</taxon>
        <taxon>Metazoa</taxon>
        <taxon>Chordata</taxon>
        <taxon>Craniata</taxon>
        <taxon>Vertebrata</taxon>
        <taxon>Chondrichthyes</taxon>
        <taxon>Holocephali</taxon>
        <taxon>Chimaeriformes</taxon>
        <taxon>Callorhinchidae</taxon>
        <taxon>Callorhinchus</taxon>
    </lineage>
</organism>
<reference evidence="8" key="1">
    <citation type="journal article" date="2006" name="Science">
        <title>Ancient noncoding elements conserved in the human genome.</title>
        <authorList>
            <person name="Venkatesh B."/>
            <person name="Kirkness E.F."/>
            <person name="Loh Y.H."/>
            <person name="Halpern A.L."/>
            <person name="Lee A.P."/>
            <person name="Johnson J."/>
            <person name="Dandona N."/>
            <person name="Viswanathan L.D."/>
            <person name="Tay A."/>
            <person name="Venter J.C."/>
            <person name="Strausberg R.L."/>
            <person name="Brenner S."/>
        </authorList>
    </citation>
    <scope>NUCLEOTIDE SEQUENCE [LARGE SCALE GENOMIC DNA]</scope>
</reference>
<dbReference type="InterPro" id="IPR003599">
    <property type="entry name" value="Ig_sub"/>
</dbReference>
<dbReference type="Proteomes" id="UP000314986">
    <property type="component" value="Unassembled WGS sequence"/>
</dbReference>
<reference evidence="7" key="4">
    <citation type="submission" date="2025-08" db="UniProtKB">
        <authorList>
            <consortium name="Ensembl"/>
        </authorList>
    </citation>
    <scope>IDENTIFICATION</scope>
</reference>
<keyword evidence="3" id="KW-0675">Receptor</keyword>
<reference evidence="8" key="2">
    <citation type="journal article" date="2007" name="PLoS Biol.">
        <title>Survey sequencing and comparative analysis of the elephant shark (Callorhinchus milii) genome.</title>
        <authorList>
            <person name="Venkatesh B."/>
            <person name="Kirkness E.F."/>
            <person name="Loh Y.H."/>
            <person name="Halpern A.L."/>
            <person name="Lee A.P."/>
            <person name="Johnson J."/>
            <person name="Dandona N."/>
            <person name="Viswanathan L.D."/>
            <person name="Tay A."/>
            <person name="Venter J.C."/>
            <person name="Strausberg R.L."/>
            <person name="Brenner S."/>
        </authorList>
    </citation>
    <scope>NUCLEOTIDE SEQUENCE [LARGE SCALE GENOMIC DNA]</scope>
</reference>
<dbReference type="Gene3D" id="2.60.40.10">
    <property type="entry name" value="Immunoglobulins"/>
    <property type="match status" value="1"/>
</dbReference>
<dbReference type="GO" id="GO:0002250">
    <property type="term" value="P:adaptive immune response"/>
    <property type="evidence" value="ECO:0007669"/>
    <property type="project" value="UniProtKB-KW"/>
</dbReference>
<keyword evidence="1" id="KW-0732">Signal</keyword>
<evidence type="ECO:0000259" key="6">
    <source>
        <dbReference type="PROSITE" id="PS50835"/>
    </source>
</evidence>
<name>A0A4W3GJS7_CALMI</name>
<evidence type="ECO:0000256" key="4">
    <source>
        <dbReference type="ARBA" id="ARBA00023319"/>
    </source>
</evidence>
<dbReference type="GO" id="GO:0042101">
    <property type="term" value="C:T cell receptor complex"/>
    <property type="evidence" value="ECO:0007669"/>
    <property type="project" value="UniProtKB-KW"/>
</dbReference>
<protein>
    <recommendedName>
        <fullName evidence="6">Ig-like domain-containing protein</fullName>
    </recommendedName>
</protein>
<dbReference type="InterPro" id="IPR036179">
    <property type="entry name" value="Ig-like_dom_sf"/>
</dbReference>
<dbReference type="InterPro" id="IPR013106">
    <property type="entry name" value="Ig_V-set"/>
</dbReference>
<dbReference type="InterPro" id="IPR051287">
    <property type="entry name" value="TCR_variable_region"/>
</dbReference>
<dbReference type="InterPro" id="IPR007110">
    <property type="entry name" value="Ig-like_dom"/>
</dbReference>
<reference evidence="7" key="5">
    <citation type="submission" date="2025-09" db="UniProtKB">
        <authorList>
            <consortium name="Ensembl"/>
        </authorList>
    </citation>
    <scope>IDENTIFICATION</scope>
</reference>
<keyword evidence="4" id="KW-0393">Immunoglobulin domain</keyword>
<dbReference type="SUPFAM" id="SSF48726">
    <property type="entry name" value="Immunoglobulin"/>
    <property type="match status" value="1"/>
</dbReference>
<evidence type="ECO:0000313" key="7">
    <source>
        <dbReference type="Ensembl" id="ENSCMIP00000003347.1"/>
    </source>
</evidence>
<dbReference type="PANTHER" id="PTHR19367">
    <property type="entry name" value="T-CELL RECEPTOR ALPHA CHAIN V REGION"/>
    <property type="match status" value="1"/>
</dbReference>
<evidence type="ECO:0000256" key="5">
    <source>
        <dbReference type="ARBA" id="ARBA00043266"/>
    </source>
</evidence>
<keyword evidence="2" id="KW-1064">Adaptive immunity</keyword>
<dbReference type="SMART" id="SM00406">
    <property type="entry name" value="IGv"/>
    <property type="match status" value="1"/>
</dbReference>
<dbReference type="InParanoid" id="A0A4W3GJS7"/>
<evidence type="ECO:0000256" key="2">
    <source>
        <dbReference type="ARBA" id="ARBA00023130"/>
    </source>
</evidence>
<reference evidence="8" key="3">
    <citation type="journal article" date="2014" name="Nature">
        <title>Elephant shark genome provides unique insights into gnathostome evolution.</title>
        <authorList>
            <consortium name="International Elephant Shark Genome Sequencing Consortium"/>
            <person name="Venkatesh B."/>
            <person name="Lee A.P."/>
            <person name="Ravi V."/>
            <person name="Maurya A.K."/>
            <person name="Lian M.M."/>
            <person name="Swann J.B."/>
            <person name="Ohta Y."/>
            <person name="Flajnik M.F."/>
            <person name="Sutoh Y."/>
            <person name="Kasahara M."/>
            <person name="Hoon S."/>
            <person name="Gangu V."/>
            <person name="Roy S.W."/>
            <person name="Irimia M."/>
            <person name="Korzh V."/>
            <person name="Kondrychyn I."/>
            <person name="Lim Z.W."/>
            <person name="Tay B.H."/>
            <person name="Tohari S."/>
            <person name="Kong K.W."/>
            <person name="Ho S."/>
            <person name="Lorente-Galdos B."/>
            <person name="Quilez J."/>
            <person name="Marques-Bonet T."/>
            <person name="Raney B.J."/>
            <person name="Ingham P.W."/>
            <person name="Tay A."/>
            <person name="Hillier L.W."/>
            <person name="Minx P."/>
            <person name="Boehm T."/>
            <person name="Wilson R.K."/>
            <person name="Brenner S."/>
            <person name="Warren W.C."/>
        </authorList>
    </citation>
    <scope>NUCLEOTIDE SEQUENCE [LARGE SCALE GENOMIC DNA]</scope>
</reference>
<dbReference type="InterPro" id="IPR013783">
    <property type="entry name" value="Ig-like_fold"/>
</dbReference>
<dbReference type="PROSITE" id="PS50835">
    <property type="entry name" value="IG_LIKE"/>
    <property type="match status" value="1"/>
</dbReference>
<keyword evidence="5" id="KW-1279">T cell receptor</keyword>
<keyword evidence="5" id="KW-0391">Immunity</keyword>
<evidence type="ECO:0000256" key="1">
    <source>
        <dbReference type="ARBA" id="ARBA00022729"/>
    </source>
</evidence>
<dbReference type="Ensembl" id="ENSCMIT00000003474.1">
    <property type="protein sequence ID" value="ENSCMIP00000003347.1"/>
    <property type="gene ID" value="ENSCMIG00000001992.1"/>
</dbReference>
<dbReference type="SMART" id="SM00409">
    <property type="entry name" value="IG"/>
    <property type="match status" value="1"/>
</dbReference>
<sequence>HSLCLLPAHIFQRDAVTQLQSTVTVNEGEAVHLQCNYTTTSTFPDLFWYRHYANKAPEYILWTDKRNNPRQADFAKDRFTTHVDEAERTVPLSISQVRFTDSTVYYCALSPTEAQISDSASETGLLFECVTFTNPNHQISPHNTTNPSSTDTCPVLSLPSCQFEGTWTQICTDSGPSAIAGDKTLESFPDRQ</sequence>